<organism evidence="2 3">
    <name type="scientific">Nonomuraea cavernae</name>
    <dbReference type="NCBI Taxonomy" id="2045107"/>
    <lineage>
        <taxon>Bacteria</taxon>
        <taxon>Bacillati</taxon>
        <taxon>Actinomycetota</taxon>
        <taxon>Actinomycetes</taxon>
        <taxon>Streptosporangiales</taxon>
        <taxon>Streptosporangiaceae</taxon>
        <taxon>Nonomuraea</taxon>
    </lineage>
</organism>
<reference evidence="2" key="2">
    <citation type="submission" date="2020-09" db="EMBL/GenBank/DDBJ databases">
        <authorList>
            <person name="Sun Q."/>
            <person name="Zhou Y."/>
        </authorList>
    </citation>
    <scope>NUCLEOTIDE SEQUENCE</scope>
    <source>
        <strain evidence="2">CGMCC 4.7368</strain>
    </source>
</reference>
<keyword evidence="3" id="KW-1185">Reference proteome</keyword>
<dbReference type="Proteomes" id="UP000646523">
    <property type="component" value="Unassembled WGS sequence"/>
</dbReference>
<proteinExistence type="predicted"/>
<name>A0A918DLJ7_9ACTN</name>
<accession>A0A918DLJ7</accession>
<gene>
    <name evidence="2" type="ORF">GCM10012289_41090</name>
</gene>
<reference evidence="2" key="1">
    <citation type="journal article" date="2014" name="Int. J. Syst. Evol. Microbiol.">
        <title>Complete genome sequence of Corynebacterium casei LMG S-19264T (=DSM 44701T), isolated from a smear-ripened cheese.</title>
        <authorList>
            <consortium name="US DOE Joint Genome Institute (JGI-PGF)"/>
            <person name="Walter F."/>
            <person name="Albersmeier A."/>
            <person name="Kalinowski J."/>
            <person name="Ruckert C."/>
        </authorList>
    </citation>
    <scope>NUCLEOTIDE SEQUENCE</scope>
    <source>
        <strain evidence="2">CGMCC 4.7368</strain>
    </source>
</reference>
<sequence>MSKRSRGRRTLTIGRPPASARESPTVPPPGEVTRTPMPGRLWPELVRPDGTIVEGFIPLGVVPQQDGL</sequence>
<dbReference type="AlphaFoldDB" id="A0A918DLJ7"/>
<evidence type="ECO:0000313" key="3">
    <source>
        <dbReference type="Proteomes" id="UP000646523"/>
    </source>
</evidence>
<dbReference type="EMBL" id="BMNH01000012">
    <property type="protein sequence ID" value="GGO72635.1"/>
    <property type="molecule type" value="Genomic_DNA"/>
</dbReference>
<protein>
    <submittedName>
        <fullName evidence="2">Uncharacterized protein</fullName>
    </submittedName>
</protein>
<evidence type="ECO:0000313" key="2">
    <source>
        <dbReference type="EMBL" id="GGO72635.1"/>
    </source>
</evidence>
<evidence type="ECO:0000256" key="1">
    <source>
        <dbReference type="SAM" id="MobiDB-lite"/>
    </source>
</evidence>
<comment type="caution">
    <text evidence="2">The sequence shown here is derived from an EMBL/GenBank/DDBJ whole genome shotgun (WGS) entry which is preliminary data.</text>
</comment>
<feature type="region of interest" description="Disordered" evidence="1">
    <location>
        <begin position="1"/>
        <end position="41"/>
    </location>
</feature>